<evidence type="ECO:0000256" key="2">
    <source>
        <dbReference type="ARBA" id="ARBA00022448"/>
    </source>
</evidence>
<keyword evidence="4" id="KW-0574">Periplasm</keyword>
<dbReference type="Gene3D" id="3.40.190.10">
    <property type="entry name" value="Periplasmic binding protein-like II"/>
    <property type="match status" value="2"/>
</dbReference>
<dbReference type="Pfam" id="PF13416">
    <property type="entry name" value="SBP_bac_8"/>
    <property type="match status" value="1"/>
</dbReference>
<protein>
    <submittedName>
        <fullName evidence="6">Spermidine/putrescine ABC transporter substrate-binding protein</fullName>
    </submittedName>
</protein>
<dbReference type="SUPFAM" id="SSF53850">
    <property type="entry name" value="Periplasmic binding protein-like II"/>
    <property type="match status" value="1"/>
</dbReference>
<dbReference type="PANTHER" id="PTHR30222">
    <property type="entry name" value="SPERMIDINE/PUTRESCINE-BINDING PERIPLASMIC PROTEIN"/>
    <property type="match status" value="1"/>
</dbReference>
<dbReference type="EMBL" id="JADKMA010000293">
    <property type="protein sequence ID" value="MBO8196364.1"/>
    <property type="molecule type" value="Genomic_DNA"/>
</dbReference>
<keyword evidence="2" id="KW-0813">Transport</keyword>
<dbReference type="PANTHER" id="PTHR30222:SF17">
    <property type="entry name" value="SPERMIDINE_PUTRESCINE-BINDING PERIPLASMIC PROTEIN"/>
    <property type="match status" value="1"/>
</dbReference>
<name>A0ABS3XLT2_9ACTN</name>
<evidence type="ECO:0000256" key="1">
    <source>
        <dbReference type="ARBA" id="ARBA00004418"/>
    </source>
</evidence>
<dbReference type="PROSITE" id="PS51318">
    <property type="entry name" value="TAT"/>
    <property type="match status" value="1"/>
</dbReference>
<dbReference type="InterPro" id="IPR001188">
    <property type="entry name" value="Sperm_putr-bd"/>
</dbReference>
<dbReference type="CDD" id="cd13590">
    <property type="entry name" value="PBP2_PotD_PotF_like"/>
    <property type="match status" value="1"/>
</dbReference>
<evidence type="ECO:0000256" key="5">
    <source>
        <dbReference type="SAM" id="SignalP"/>
    </source>
</evidence>
<reference evidence="6 7" key="1">
    <citation type="submission" date="2020-11" db="EMBL/GenBank/DDBJ databases">
        <title>Streptomyces spirodelae sp. nov., isolated from duckweed.</title>
        <authorList>
            <person name="Saimee Y."/>
            <person name="Duangmal K."/>
        </authorList>
    </citation>
    <scope>NUCLEOTIDE SEQUENCE [LARGE SCALE GENOMIC DNA]</scope>
    <source>
        <strain evidence="6 7">S16-07</strain>
    </source>
</reference>
<keyword evidence="7" id="KW-1185">Reference proteome</keyword>
<dbReference type="Proteomes" id="UP001519064">
    <property type="component" value="Unassembled WGS sequence"/>
</dbReference>
<sequence length="412" mass="45866">MDLYEGLPEPVAKAWERGLTSGRAAMSRRRLLRAASLAAAGSALAACGIPPAAGSKGEAPEDTPDYSRKEKVLNFANWPLYIDVDEKNKKKRPTLDRFERESGIKVKYVEDINDNNEFYGKIKPQLAAGQDTGRDLVCLSDWMAGRVIRQGWAQRLDPANLPHAVTNLEDRFRAAAHDPGRQYSYPWAGTACIVAYNKKATKGKKVTSVTQLLEDESLKGRISMLTEMTDTIGLTMLDMGVDSEHFTEDDFNAAIARIQKAVDRKQLRRFSGNDYMDELNSGDIAACLAWAGDVVQLQLDNPDVEFAVPDRGYLFGTDDLLVPAKARHRSNAEALIDYYYQPKEAAELAAWVNYICPVSGAKAEMEKIDKELAEAPLIFPDERMIAKGKNFRPMSAKEEARYEEKFSKLIGA</sequence>
<evidence type="ECO:0000256" key="4">
    <source>
        <dbReference type="ARBA" id="ARBA00022764"/>
    </source>
</evidence>
<feature type="chain" id="PRO_5047408187" evidence="5">
    <location>
        <begin position="46"/>
        <end position="412"/>
    </location>
</feature>
<proteinExistence type="predicted"/>
<dbReference type="InterPro" id="IPR006311">
    <property type="entry name" value="TAT_signal"/>
</dbReference>
<feature type="signal peptide" evidence="5">
    <location>
        <begin position="1"/>
        <end position="45"/>
    </location>
</feature>
<dbReference type="PRINTS" id="PR00909">
    <property type="entry name" value="SPERMDNBNDNG"/>
</dbReference>
<dbReference type="RefSeq" id="WP_209243569.1">
    <property type="nucleotide sequence ID" value="NZ_JADKMA010000293.1"/>
</dbReference>
<gene>
    <name evidence="6" type="ORF">ITI46_32690</name>
</gene>
<evidence type="ECO:0000256" key="3">
    <source>
        <dbReference type="ARBA" id="ARBA00022729"/>
    </source>
</evidence>
<comment type="caution">
    <text evidence="6">The sequence shown here is derived from an EMBL/GenBank/DDBJ whole genome shotgun (WGS) entry which is preliminary data.</text>
</comment>
<evidence type="ECO:0000313" key="6">
    <source>
        <dbReference type="EMBL" id="MBO8196364.1"/>
    </source>
</evidence>
<dbReference type="InterPro" id="IPR006059">
    <property type="entry name" value="SBP"/>
</dbReference>
<keyword evidence="3 5" id="KW-0732">Signal</keyword>
<accession>A0ABS3XLT2</accession>
<comment type="subcellular location">
    <subcellularLocation>
        <location evidence="1">Periplasm</location>
    </subcellularLocation>
</comment>
<organism evidence="6 7">
    <name type="scientific">Streptomyces oryzae</name>
    <dbReference type="NCBI Taxonomy" id="1434886"/>
    <lineage>
        <taxon>Bacteria</taxon>
        <taxon>Bacillati</taxon>
        <taxon>Actinomycetota</taxon>
        <taxon>Actinomycetes</taxon>
        <taxon>Kitasatosporales</taxon>
        <taxon>Streptomycetaceae</taxon>
        <taxon>Streptomyces</taxon>
    </lineage>
</organism>
<evidence type="ECO:0000313" key="7">
    <source>
        <dbReference type="Proteomes" id="UP001519064"/>
    </source>
</evidence>